<keyword evidence="9 10" id="KW-0275">Fatty acid biosynthesis</keyword>
<evidence type="ECO:0000256" key="6">
    <source>
        <dbReference type="ARBA" id="ARBA00022989"/>
    </source>
</evidence>
<dbReference type="Proteomes" id="UP000499080">
    <property type="component" value="Unassembled WGS sequence"/>
</dbReference>
<evidence type="ECO:0000256" key="10">
    <source>
        <dbReference type="RuleBase" id="RU361115"/>
    </source>
</evidence>
<dbReference type="EC" id="2.3.1.199" evidence="10"/>
<keyword evidence="3 10" id="KW-0808">Transferase</keyword>
<evidence type="ECO:0000313" key="11">
    <source>
        <dbReference type="EMBL" id="GBM64304.1"/>
    </source>
</evidence>
<dbReference type="GO" id="GO:0005789">
    <property type="term" value="C:endoplasmic reticulum membrane"/>
    <property type="evidence" value="ECO:0007669"/>
    <property type="project" value="TreeGrafter"/>
</dbReference>
<dbReference type="AlphaFoldDB" id="A0A4Y2HG48"/>
<evidence type="ECO:0000256" key="4">
    <source>
        <dbReference type="ARBA" id="ARBA00022692"/>
    </source>
</evidence>
<feature type="transmembrane region" description="Helical" evidence="10">
    <location>
        <begin position="74"/>
        <end position="93"/>
    </location>
</feature>
<comment type="subcellular location">
    <subcellularLocation>
        <location evidence="1">Membrane</location>
        <topology evidence="1">Multi-pass membrane protein</topology>
    </subcellularLocation>
</comment>
<dbReference type="GO" id="GO:0030148">
    <property type="term" value="P:sphingolipid biosynthetic process"/>
    <property type="evidence" value="ECO:0007669"/>
    <property type="project" value="TreeGrafter"/>
</dbReference>
<dbReference type="InterPro" id="IPR002076">
    <property type="entry name" value="ELO_fam"/>
</dbReference>
<keyword evidence="2 10" id="KW-0444">Lipid biosynthesis</keyword>
<evidence type="ECO:0000256" key="5">
    <source>
        <dbReference type="ARBA" id="ARBA00022832"/>
    </source>
</evidence>
<dbReference type="PANTHER" id="PTHR11157:SF126">
    <property type="entry name" value="ELONGATION OF VERY LONG CHAIN FATTY ACIDS PROTEIN"/>
    <property type="match status" value="1"/>
</dbReference>
<dbReference type="GO" id="GO:0034626">
    <property type="term" value="P:fatty acid elongation, polyunsaturated fatty acid"/>
    <property type="evidence" value="ECO:0007669"/>
    <property type="project" value="TreeGrafter"/>
</dbReference>
<name>A0A4Y2HG48_ARAVE</name>
<feature type="transmembrane region" description="Helical" evidence="10">
    <location>
        <begin position="180"/>
        <end position="199"/>
    </location>
</feature>
<keyword evidence="8 10" id="KW-0472">Membrane</keyword>
<sequence>MERWSVMETAMSLYQERCPRRRTSPHKTFGVLKCCSFKKADMNLDRMARAPAIQENVLNFAKDRKVLFENSGTAVLIVTVYLLFIFWTGPVFMRNRKPYTLRKTLICYNFLQSALNAYVTYEAFIDIWAKWDVRCKVKDNPNFDVLVKESLIYFWHYYLLKFVDLLDTVFFVLRKKKNQITFLHVVHHAGMVLIINWGLQNFREAAASYVLICLIMNTTVHVIMYFYYGLAACGQSVRKYLWWKKYLTLVQIIFNPYMKQTTFYFLALHSSAFYFKLFNSLWRIWRRCFEHRLLSLLQTRRHDGLFAKLVHST</sequence>
<dbReference type="EMBL" id="BGPR01001919">
    <property type="protein sequence ID" value="GBM64304.1"/>
    <property type="molecule type" value="Genomic_DNA"/>
</dbReference>
<keyword evidence="12" id="KW-1185">Reference proteome</keyword>
<organism evidence="11 12">
    <name type="scientific">Araneus ventricosus</name>
    <name type="common">Orbweaver spider</name>
    <name type="synonym">Epeira ventricosa</name>
    <dbReference type="NCBI Taxonomy" id="182803"/>
    <lineage>
        <taxon>Eukaryota</taxon>
        <taxon>Metazoa</taxon>
        <taxon>Ecdysozoa</taxon>
        <taxon>Arthropoda</taxon>
        <taxon>Chelicerata</taxon>
        <taxon>Arachnida</taxon>
        <taxon>Araneae</taxon>
        <taxon>Araneomorphae</taxon>
        <taxon>Entelegynae</taxon>
        <taxon>Araneoidea</taxon>
        <taxon>Araneidae</taxon>
        <taxon>Araneus</taxon>
    </lineage>
</organism>
<accession>A0A4Y2HG48</accession>
<keyword evidence="4 10" id="KW-0812">Transmembrane</keyword>
<evidence type="ECO:0000313" key="12">
    <source>
        <dbReference type="Proteomes" id="UP000499080"/>
    </source>
</evidence>
<feature type="transmembrane region" description="Helical" evidence="10">
    <location>
        <begin position="263"/>
        <end position="282"/>
    </location>
</feature>
<evidence type="ECO:0000256" key="8">
    <source>
        <dbReference type="ARBA" id="ARBA00023136"/>
    </source>
</evidence>
<keyword evidence="7 10" id="KW-0443">Lipid metabolism</keyword>
<protein>
    <recommendedName>
        <fullName evidence="10">Elongation of very long chain fatty acids protein</fullName>
        <ecNumber evidence="10">2.3.1.199</ecNumber>
    </recommendedName>
    <alternativeName>
        <fullName evidence="10">Very-long-chain 3-oxoacyl-CoA synthase</fullName>
    </alternativeName>
</protein>
<dbReference type="GO" id="GO:0009922">
    <property type="term" value="F:fatty acid elongase activity"/>
    <property type="evidence" value="ECO:0007669"/>
    <property type="project" value="UniProtKB-EC"/>
</dbReference>
<dbReference type="OrthoDB" id="434092at2759"/>
<reference evidence="11 12" key="1">
    <citation type="journal article" date="2019" name="Sci. Rep.">
        <title>Orb-weaving spider Araneus ventricosus genome elucidates the spidroin gene catalogue.</title>
        <authorList>
            <person name="Kono N."/>
            <person name="Nakamura H."/>
            <person name="Ohtoshi R."/>
            <person name="Moran D.A.P."/>
            <person name="Shinohara A."/>
            <person name="Yoshida Y."/>
            <person name="Fujiwara M."/>
            <person name="Mori M."/>
            <person name="Tomita M."/>
            <person name="Arakawa K."/>
        </authorList>
    </citation>
    <scope>NUCLEOTIDE SEQUENCE [LARGE SCALE GENOMIC DNA]</scope>
</reference>
<dbReference type="GO" id="GO:0042761">
    <property type="term" value="P:very long-chain fatty acid biosynthetic process"/>
    <property type="evidence" value="ECO:0007669"/>
    <property type="project" value="TreeGrafter"/>
</dbReference>
<comment type="caution">
    <text evidence="11">The sequence shown here is derived from an EMBL/GenBank/DDBJ whole genome shotgun (WGS) entry which is preliminary data.</text>
</comment>
<keyword evidence="6 10" id="KW-1133">Transmembrane helix</keyword>
<evidence type="ECO:0000256" key="2">
    <source>
        <dbReference type="ARBA" id="ARBA00022516"/>
    </source>
</evidence>
<evidence type="ECO:0000256" key="9">
    <source>
        <dbReference type="ARBA" id="ARBA00023160"/>
    </source>
</evidence>
<comment type="catalytic activity">
    <reaction evidence="10">
        <text>a very-long-chain acyl-CoA + malonyl-CoA + H(+) = a very-long-chain 3-oxoacyl-CoA + CO2 + CoA</text>
        <dbReference type="Rhea" id="RHEA:32727"/>
        <dbReference type="ChEBI" id="CHEBI:15378"/>
        <dbReference type="ChEBI" id="CHEBI:16526"/>
        <dbReference type="ChEBI" id="CHEBI:57287"/>
        <dbReference type="ChEBI" id="CHEBI:57384"/>
        <dbReference type="ChEBI" id="CHEBI:90725"/>
        <dbReference type="ChEBI" id="CHEBI:90736"/>
        <dbReference type="EC" id="2.3.1.199"/>
    </reaction>
</comment>
<dbReference type="GO" id="GO:0034625">
    <property type="term" value="P:fatty acid elongation, monounsaturated fatty acid"/>
    <property type="evidence" value="ECO:0007669"/>
    <property type="project" value="TreeGrafter"/>
</dbReference>
<gene>
    <name evidence="11" type="primary">ELOVL7_6</name>
    <name evidence="11" type="ORF">AVEN_189110_1</name>
</gene>
<comment type="similarity">
    <text evidence="10">Belongs to the ELO family.</text>
</comment>
<evidence type="ECO:0000256" key="7">
    <source>
        <dbReference type="ARBA" id="ARBA00023098"/>
    </source>
</evidence>
<dbReference type="Pfam" id="PF01151">
    <property type="entry name" value="ELO"/>
    <property type="match status" value="1"/>
</dbReference>
<dbReference type="GO" id="GO:0019367">
    <property type="term" value="P:fatty acid elongation, saturated fatty acid"/>
    <property type="evidence" value="ECO:0007669"/>
    <property type="project" value="TreeGrafter"/>
</dbReference>
<feature type="transmembrane region" description="Helical" evidence="10">
    <location>
        <begin position="205"/>
        <end position="228"/>
    </location>
</feature>
<keyword evidence="5 10" id="KW-0276">Fatty acid metabolism</keyword>
<evidence type="ECO:0000256" key="3">
    <source>
        <dbReference type="ARBA" id="ARBA00022679"/>
    </source>
</evidence>
<evidence type="ECO:0000256" key="1">
    <source>
        <dbReference type="ARBA" id="ARBA00004141"/>
    </source>
</evidence>
<dbReference type="PANTHER" id="PTHR11157">
    <property type="entry name" value="FATTY ACID ACYL TRANSFERASE-RELATED"/>
    <property type="match status" value="1"/>
</dbReference>
<proteinExistence type="inferred from homology"/>
<feature type="transmembrane region" description="Helical" evidence="10">
    <location>
        <begin position="151"/>
        <end position="173"/>
    </location>
</feature>